<sequence length="152" mass="17678">MTEFVTDGTDNERDILHSSCQAALRRTTKPTDFEQQKLSELRKNADFEEVARKIYGMPTAIEIPDITAKLDEIFSDSDDEFNTNYWKQLEDYEITKNWSTRPRNQTECNQPRCNPRRYPLSASRHSYKHTGGAAAAARNTETEQKQQKNKEK</sequence>
<dbReference type="VEuPathDB" id="TriTrypDB:TEOVI_000079200"/>
<feature type="compositionally biased region" description="Basic and acidic residues" evidence="7">
    <location>
        <begin position="140"/>
        <end position="152"/>
    </location>
</feature>
<evidence type="ECO:0000256" key="4">
    <source>
        <dbReference type="ARBA" id="ARBA00023136"/>
    </source>
</evidence>
<proteinExistence type="predicted"/>
<dbReference type="Proteomes" id="UP000195570">
    <property type="component" value="Unassembled WGS sequence"/>
</dbReference>
<evidence type="ECO:0000256" key="3">
    <source>
        <dbReference type="ARBA" id="ARBA00022622"/>
    </source>
</evidence>
<keyword evidence="2" id="KW-1003">Cell membrane</keyword>
<evidence type="ECO:0000256" key="7">
    <source>
        <dbReference type="SAM" id="MobiDB-lite"/>
    </source>
</evidence>
<dbReference type="Gene3D" id="1.10.470.10">
    <property type="entry name" value="Variant Surface Glycoprotein, subunit A, domain 2"/>
    <property type="match status" value="1"/>
</dbReference>
<evidence type="ECO:0000256" key="5">
    <source>
        <dbReference type="ARBA" id="ARBA00023180"/>
    </source>
</evidence>
<reference evidence="9" key="1">
    <citation type="submission" date="2016-09" db="EMBL/GenBank/DDBJ databases">
        <authorList>
            <person name="Hebert L."/>
            <person name="Moumen B."/>
        </authorList>
    </citation>
    <scope>NUCLEOTIDE SEQUENCE [LARGE SCALE GENOMIC DNA]</scope>
    <source>
        <strain evidence="9">OVI</strain>
    </source>
</reference>
<evidence type="ECO:0000313" key="9">
    <source>
        <dbReference type="EMBL" id="SCU69235.1"/>
    </source>
</evidence>
<dbReference type="AlphaFoldDB" id="A0A1G4IAM6"/>
<evidence type="ECO:0000313" key="10">
    <source>
        <dbReference type="Proteomes" id="UP000195570"/>
    </source>
</evidence>
<evidence type="ECO:0000256" key="6">
    <source>
        <dbReference type="ARBA" id="ARBA00023288"/>
    </source>
</evidence>
<keyword evidence="5" id="KW-0325">Glycoprotein</keyword>
<feature type="compositionally biased region" description="Polar residues" evidence="7">
    <location>
        <begin position="102"/>
        <end position="112"/>
    </location>
</feature>
<evidence type="ECO:0000256" key="1">
    <source>
        <dbReference type="ARBA" id="ARBA00004609"/>
    </source>
</evidence>
<accession>A0A1G4IAM6</accession>
<dbReference type="InterPro" id="IPR001812">
    <property type="entry name" value="Trypano_VSG_A_N_dom"/>
</dbReference>
<dbReference type="GO" id="GO:0042783">
    <property type="term" value="P:symbiont-mediated evasion of host immune response"/>
    <property type="evidence" value="ECO:0007669"/>
    <property type="project" value="InterPro"/>
</dbReference>
<dbReference type="GO" id="GO:0005886">
    <property type="term" value="C:plasma membrane"/>
    <property type="evidence" value="ECO:0007669"/>
    <property type="project" value="UniProtKB-SubCell"/>
</dbReference>
<organism evidence="9 10">
    <name type="scientific">Trypanosoma equiperdum</name>
    <dbReference type="NCBI Taxonomy" id="5694"/>
    <lineage>
        <taxon>Eukaryota</taxon>
        <taxon>Discoba</taxon>
        <taxon>Euglenozoa</taxon>
        <taxon>Kinetoplastea</taxon>
        <taxon>Metakinetoplastina</taxon>
        <taxon>Trypanosomatida</taxon>
        <taxon>Trypanosomatidae</taxon>
        <taxon>Trypanosoma</taxon>
    </lineage>
</organism>
<feature type="region of interest" description="Disordered" evidence="7">
    <location>
        <begin position="102"/>
        <end position="152"/>
    </location>
</feature>
<dbReference type="RefSeq" id="XP_067080237.1">
    <property type="nucleotide sequence ID" value="XM_067224136.1"/>
</dbReference>
<comment type="subcellular location">
    <subcellularLocation>
        <location evidence="1">Cell membrane</location>
        <topology evidence="1">Lipid-anchor</topology>
        <topology evidence="1">GPI-anchor</topology>
    </subcellularLocation>
</comment>
<keyword evidence="4" id="KW-0472">Membrane</keyword>
<dbReference type="Pfam" id="PF00913">
    <property type="entry name" value="Trypan_glycop"/>
    <property type="match status" value="1"/>
</dbReference>
<dbReference type="GeneID" id="92374732"/>
<evidence type="ECO:0000259" key="8">
    <source>
        <dbReference type="Pfam" id="PF00913"/>
    </source>
</evidence>
<protein>
    <submittedName>
        <fullName evidence="9">Trypanosome variant surface glycoprotein (A-type), putative</fullName>
    </submittedName>
</protein>
<keyword evidence="10" id="KW-1185">Reference proteome</keyword>
<feature type="domain" description="Trypanosome variant surface glycoprotein A-type N-terminal" evidence="8">
    <location>
        <begin position="16"/>
        <end position="104"/>
    </location>
</feature>
<keyword evidence="3" id="KW-0336">GPI-anchor</keyword>
<dbReference type="GO" id="GO:0098552">
    <property type="term" value="C:side of membrane"/>
    <property type="evidence" value="ECO:0007669"/>
    <property type="project" value="UniProtKB-KW"/>
</dbReference>
<evidence type="ECO:0000256" key="2">
    <source>
        <dbReference type="ARBA" id="ARBA00022475"/>
    </source>
</evidence>
<keyword evidence="6" id="KW-0449">Lipoprotein</keyword>
<comment type="caution">
    <text evidence="9">The sequence shown here is derived from an EMBL/GenBank/DDBJ whole genome shotgun (WGS) entry which is preliminary data.</text>
</comment>
<dbReference type="EMBL" id="CZPT02001181">
    <property type="protein sequence ID" value="SCU69235.1"/>
    <property type="molecule type" value="Genomic_DNA"/>
</dbReference>
<gene>
    <name evidence="9" type="ORF">TEOVI_000079200</name>
</gene>
<dbReference type="SUPFAM" id="SSF58087">
    <property type="entry name" value="Variant surface glycoprotein (N-terminal domain)"/>
    <property type="match status" value="1"/>
</dbReference>
<name>A0A1G4IAM6_TRYEQ</name>